<organism evidence="3">
    <name type="scientific">Caenorhabditis remanei</name>
    <name type="common">Caenorhabditis vulgaris</name>
    <dbReference type="NCBI Taxonomy" id="31234"/>
    <lineage>
        <taxon>Eukaryota</taxon>
        <taxon>Metazoa</taxon>
        <taxon>Ecdysozoa</taxon>
        <taxon>Nematoda</taxon>
        <taxon>Chromadorea</taxon>
        <taxon>Rhabditida</taxon>
        <taxon>Rhabditina</taxon>
        <taxon>Rhabditomorpha</taxon>
        <taxon>Rhabditoidea</taxon>
        <taxon>Rhabditidae</taxon>
        <taxon>Peloderinae</taxon>
        <taxon>Caenorhabditis</taxon>
    </lineage>
</organism>
<dbReference type="InterPro" id="IPR005312">
    <property type="entry name" value="DUF1759"/>
</dbReference>
<feature type="region of interest" description="Disordered" evidence="1">
    <location>
        <begin position="122"/>
        <end position="151"/>
    </location>
</feature>
<proteinExistence type="predicted"/>
<gene>
    <name evidence="2" type="ORF">CRE_09841</name>
</gene>
<dbReference type="Pfam" id="PF03564">
    <property type="entry name" value="DUF1759"/>
    <property type="match status" value="1"/>
</dbReference>
<sequence>MPQENSSPLLPVAMSNNNLVDSAMLCQSPPESQENSSPLLSNNAVNTALNTIPVFDGKPGEYSIFMQLFDVLVHKNDKIPMTLKHALLLRLLSGEAKSMLQSVTLSEEDYYVLRDSLERQYNSEEDTKQNPFTSSASSLSPKTVSRIWRRI</sequence>
<dbReference type="EMBL" id="DS268689">
    <property type="protein sequence ID" value="EFO98672.1"/>
    <property type="molecule type" value="Genomic_DNA"/>
</dbReference>
<accession>E3NHY1</accession>
<reference evidence="2" key="1">
    <citation type="submission" date="2007-07" db="EMBL/GenBank/DDBJ databases">
        <title>PCAP assembly of the Caenorhabditis remanei genome.</title>
        <authorList>
            <consortium name="The Caenorhabditis remanei Sequencing Consortium"/>
            <person name="Wilson R.K."/>
        </authorList>
    </citation>
    <scope>NUCLEOTIDE SEQUENCE [LARGE SCALE GENOMIC DNA]</scope>
    <source>
        <strain evidence="2">PB4641</strain>
    </source>
</reference>
<dbReference type="HOGENOM" id="CLU_1733190_0_0_1"/>
<evidence type="ECO:0000256" key="1">
    <source>
        <dbReference type="SAM" id="MobiDB-lite"/>
    </source>
</evidence>
<dbReference type="AlphaFoldDB" id="E3NHY1"/>
<protein>
    <submittedName>
        <fullName evidence="2">Uncharacterized protein</fullName>
    </submittedName>
</protein>
<feature type="compositionally biased region" description="Polar residues" evidence="1">
    <location>
        <begin position="129"/>
        <end position="143"/>
    </location>
</feature>
<dbReference type="OrthoDB" id="5865523at2759"/>
<evidence type="ECO:0000313" key="3">
    <source>
        <dbReference type="Proteomes" id="UP000008281"/>
    </source>
</evidence>
<dbReference type="InParanoid" id="E3NHY1"/>
<dbReference type="Proteomes" id="UP000008281">
    <property type="component" value="Unassembled WGS sequence"/>
</dbReference>
<evidence type="ECO:0000313" key="2">
    <source>
        <dbReference type="EMBL" id="EFO98672.1"/>
    </source>
</evidence>
<name>E3NHY1_CAERE</name>
<keyword evidence="3" id="KW-1185">Reference proteome</keyword>